<dbReference type="OrthoDB" id="4791458at2759"/>
<evidence type="ECO:0000313" key="1">
    <source>
        <dbReference type="EMBL" id="KAG1781201.1"/>
    </source>
</evidence>
<comment type="caution">
    <text evidence="1">The sequence shown here is derived from an EMBL/GenBank/DDBJ whole genome shotgun (WGS) entry which is preliminary data.</text>
</comment>
<dbReference type="Gene3D" id="2.60.270.20">
    <property type="entry name" value="Cytolysin/lectin"/>
    <property type="match status" value="1"/>
</dbReference>
<sequence>MPYTISVRIIDTTTKDPGFTLVEKTVWLYDGTWSNTDSIQTLVMSMSGTSGALRFRNGVGESFLVTLGVHNDKRWCDVVTDLTRWDTGVKIHPEYYKEGNSRFEALWNTLGEIQKTSAEGTKVAVKYVKEEKDGDGMSFVVHITIS</sequence>
<dbReference type="Proteomes" id="UP000714275">
    <property type="component" value="Unassembled WGS sequence"/>
</dbReference>
<name>A0A9P7D798_9AGAM</name>
<dbReference type="Pfam" id="PF07367">
    <property type="entry name" value="FB_lectin"/>
    <property type="match status" value="1"/>
</dbReference>
<dbReference type="AlphaFoldDB" id="A0A9P7D798"/>
<dbReference type="EMBL" id="JABBWD010000006">
    <property type="protein sequence ID" value="KAG1781201.1"/>
    <property type="molecule type" value="Genomic_DNA"/>
</dbReference>
<dbReference type="InterPro" id="IPR009960">
    <property type="entry name" value="Fruit_body_lectin_fun"/>
</dbReference>
<protein>
    <submittedName>
        <fullName evidence="1">Lectin 1a</fullName>
    </submittedName>
</protein>
<dbReference type="SUPFAM" id="SSF63724">
    <property type="entry name" value="Cytolysin/lectin"/>
    <property type="match status" value="1"/>
</dbReference>
<dbReference type="InterPro" id="IPR015926">
    <property type="entry name" value="Cytolysin/lectin"/>
</dbReference>
<evidence type="ECO:0000313" key="2">
    <source>
        <dbReference type="Proteomes" id="UP000714275"/>
    </source>
</evidence>
<gene>
    <name evidence="1" type="ORF">EV702DRAFT_1074567</name>
</gene>
<reference evidence="1" key="1">
    <citation type="journal article" date="2020" name="New Phytol.">
        <title>Comparative genomics reveals dynamic genome evolution in host specialist ectomycorrhizal fungi.</title>
        <authorList>
            <person name="Lofgren L.A."/>
            <person name="Nguyen N.H."/>
            <person name="Vilgalys R."/>
            <person name="Ruytinx J."/>
            <person name="Liao H.L."/>
            <person name="Branco S."/>
            <person name="Kuo A."/>
            <person name="LaButti K."/>
            <person name="Lipzen A."/>
            <person name="Andreopoulos W."/>
            <person name="Pangilinan J."/>
            <person name="Riley R."/>
            <person name="Hundley H."/>
            <person name="Na H."/>
            <person name="Barry K."/>
            <person name="Grigoriev I.V."/>
            <person name="Stajich J.E."/>
            <person name="Kennedy P.G."/>
        </authorList>
    </citation>
    <scope>NUCLEOTIDE SEQUENCE</scope>
    <source>
        <strain evidence="1">DOB743</strain>
    </source>
</reference>
<accession>A0A9P7D798</accession>
<organism evidence="1 2">
    <name type="scientific">Suillus placidus</name>
    <dbReference type="NCBI Taxonomy" id="48579"/>
    <lineage>
        <taxon>Eukaryota</taxon>
        <taxon>Fungi</taxon>
        <taxon>Dikarya</taxon>
        <taxon>Basidiomycota</taxon>
        <taxon>Agaricomycotina</taxon>
        <taxon>Agaricomycetes</taxon>
        <taxon>Agaricomycetidae</taxon>
        <taxon>Boletales</taxon>
        <taxon>Suillineae</taxon>
        <taxon>Suillaceae</taxon>
        <taxon>Suillus</taxon>
    </lineage>
</organism>
<keyword evidence="2" id="KW-1185">Reference proteome</keyword>
<proteinExistence type="predicted"/>